<dbReference type="Proteomes" id="UP000654075">
    <property type="component" value="Unassembled WGS sequence"/>
</dbReference>
<gene>
    <name evidence="2" type="ORF">PGLA1383_LOCUS5666</name>
</gene>
<feature type="region of interest" description="Disordered" evidence="1">
    <location>
        <begin position="95"/>
        <end position="137"/>
    </location>
</feature>
<dbReference type="AlphaFoldDB" id="A0A813DL26"/>
<evidence type="ECO:0000256" key="1">
    <source>
        <dbReference type="SAM" id="MobiDB-lite"/>
    </source>
</evidence>
<comment type="caution">
    <text evidence="2">The sequence shown here is derived from an EMBL/GenBank/DDBJ whole genome shotgun (WGS) entry which is preliminary data.</text>
</comment>
<organism evidence="2 3">
    <name type="scientific">Polarella glacialis</name>
    <name type="common">Dinoflagellate</name>
    <dbReference type="NCBI Taxonomy" id="89957"/>
    <lineage>
        <taxon>Eukaryota</taxon>
        <taxon>Sar</taxon>
        <taxon>Alveolata</taxon>
        <taxon>Dinophyceae</taxon>
        <taxon>Suessiales</taxon>
        <taxon>Suessiaceae</taxon>
        <taxon>Polarella</taxon>
    </lineage>
</organism>
<dbReference type="EMBL" id="CAJNNV010002234">
    <property type="protein sequence ID" value="CAE8586819.1"/>
    <property type="molecule type" value="Genomic_DNA"/>
</dbReference>
<feature type="compositionally biased region" description="Basic residues" evidence="1">
    <location>
        <begin position="99"/>
        <end position="111"/>
    </location>
</feature>
<accession>A0A813DL26</accession>
<proteinExistence type="predicted"/>
<name>A0A813DL26_POLGL</name>
<protein>
    <submittedName>
        <fullName evidence="2">Uncharacterized protein</fullName>
    </submittedName>
</protein>
<evidence type="ECO:0000313" key="2">
    <source>
        <dbReference type="EMBL" id="CAE8586819.1"/>
    </source>
</evidence>
<keyword evidence="3" id="KW-1185">Reference proteome</keyword>
<evidence type="ECO:0000313" key="3">
    <source>
        <dbReference type="Proteomes" id="UP000654075"/>
    </source>
</evidence>
<sequence>MRSDANINSDVEAAMKVGGAMRAPQDESKVYLITTSGFRITIDGASKTGTIEMENGTFPISDDWFSRRLQDENAEFTQDDAWMKCESSVTCLPKTPPKGWHRRLQQRRKLRGREAHGRSQSMSASGSFVVANRAGND</sequence>
<reference evidence="2" key="1">
    <citation type="submission" date="2021-02" db="EMBL/GenBank/DDBJ databases">
        <authorList>
            <person name="Dougan E. K."/>
            <person name="Rhodes N."/>
            <person name="Thang M."/>
            <person name="Chan C."/>
        </authorList>
    </citation>
    <scope>NUCLEOTIDE SEQUENCE</scope>
</reference>